<dbReference type="SMART" id="SM00236">
    <property type="entry name" value="fCBD"/>
    <property type="match status" value="1"/>
</dbReference>
<dbReference type="InterPro" id="IPR035971">
    <property type="entry name" value="CBD_sf"/>
</dbReference>
<dbReference type="PROSITE" id="PS00562">
    <property type="entry name" value="CBM1_1"/>
    <property type="match status" value="1"/>
</dbReference>
<dbReference type="EMBL" id="ML178819">
    <property type="protein sequence ID" value="TFL03824.1"/>
    <property type="molecule type" value="Genomic_DNA"/>
</dbReference>
<reference evidence="5 6" key="1">
    <citation type="journal article" date="2019" name="Nat. Ecol. Evol.">
        <title>Megaphylogeny resolves global patterns of mushroom evolution.</title>
        <authorList>
            <person name="Varga T."/>
            <person name="Krizsan K."/>
            <person name="Foldi C."/>
            <person name="Dima B."/>
            <person name="Sanchez-Garcia M."/>
            <person name="Sanchez-Ramirez S."/>
            <person name="Szollosi G.J."/>
            <person name="Szarkandi J.G."/>
            <person name="Papp V."/>
            <person name="Albert L."/>
            <person name="Andreopoulos W."/>
            <person name="Angelini C."/>
            <person name="Antonin V."/>
            <person name="Barry K.W."/>
            <person name="Bougher N.L."/>
            <person name="Buchanan P."/>
            <person name="Buyck B."/>
            <person name="Bense V."/>
            <person name="Catcheside P."/>
            <person name="Chovatia M."/>
            <person name="Cooper J."/>
            <person name="Damon W."/>
            <person name="Desjardin D."/>
            <person name="Finy P."/>
            <person name="Geml J."/>
            <person name="Haridas S."/>
            <person name="Hughes K."/>
            <person name="Justo A."/>
            <person name="Karasinski D."/>
            <person name="Kautmanova I."/>
            <person name="Kiss B."/>
            <person name="Kocsube S."/>
            <person name="Kotiranta H."/>
            <person name="LaButti K.M."/>
            <person name="Lechner B.E."/>
            <person name="Liimatainen K."/>
            <person name="Lipzen A."/>
            <person name="Lukacs Z."/>
            <person name="Mihaltcheva S."/>
            <person name="Morgado L.N."/>
            <person name="Niskanen T."/>
            <person name="Noordeloos M.E."/>
            <person name="Ohm R.A."/>
            <person name="Ortiz-Santana B."/>
            <person name="Ovrebo C."/>
            <person name="Racz N."/>
            <person name="Riley R."/>
            <person name="Savchenko A."/>
            <person name="Shiryaev A."/>
            <person name="Soop K."/>
            <person name="Spirin V."/>
            <person name="Szebenyi C."/>
            <person name="Tomsovsky M."/>
            <person name="Tulloss R.E."/>
            <person name="Uehling J."/>
            <person name="Grigoriev I.V."/>
            <person name="Vagvolgyi C."/>
            <person name="Papp T."/>
            <person name="Martin F.M."/>
            <person name="Miettinen O."/>
            <person name="Hibbett D.S."/>
            <person name="Nagy L.G."/>
        </authorList>
    </citation>
    <scope>NUCLEOTIDE SEQUENCE [LARGE SCALE GENOMIC DNA]</scope>
    <source>
        <strain evidence="5 6">CBS 309.79</strain>
    </source>
</reference>
<dbReference type="Proteomes" id="UP000305067">
    <property type="component" value="Unassembled WGS sequence"/>
</dbReference>
<feature type="signal peptide" evidence="3">
    <location>
        <begin position="1"/>
        <end position="17"/>
    </location>
</feature>
<dbReference type="PROSITE" id="PS51164">
    <property type="entry name" value="CBM1_2"/>
    <property type="match status" value="1"/>
</dbReference>
<dbReference type="Pfam" id="PF00657">
    <property type="entry name" value="Lipase_GDSL"/>
    <property type="match status" value="1"/>
</dbReference>
<dbReference type="Gene3D" id="3.40.50.1110">
    <property type="entry name" value="SGNH hydrolase"/>
    <property type="match status" value="1"/>
</dbReference>
<keyword evidence="6" id="KW-1185">Reference proteome</keyword>
<gene>
    <name evidence="5" type="ORF">BDV98DRAFT_525449</name>
</gene>
<protein>
    <recommendedName>
        <fullName evidence="4">CBM1 domain-containing protein</fullName>
    </recommendedName>
</protein>
<dbReference type="AlphaFoldDB" id="A0A5C3QZK6"/>
<dbReference type="GO" id="GO:0016788">
    <property type="term" value="F:hydrolase activity, acting on ester bonds"/>
    <property type="evidence" value="ECO:0007669"/>
    <property type="project" value="InterPro"/>
</dbReference>
<keyword evidence="1 3" id="KW-0732">Signal</keyword>
<dbReference type="InterPro" id="IPR000254">
    <property type="entry name" value="CBD"/>
</dbReference>
<evidence type="ECO:0000259" key="4">
    <source>
        <dbReference type="PROSITE" id="PS51164"/>
    </source>
</evidence>
<feature type="chain" id="PRO_5022847005" description="CBM1 domain-containing protein" evidence="3">
    <location>
        <begin position="18"/>
        <end position="348"/>
    </location>
</feature>
<evidence type="ECO:0000256" key="3">
    <source>
        <dbReference type="SAM" id="SignalP"/>
    </source>
</evidence>
<dbReference type="OrthoDB" id="1600564at2759"/>
<dbReference type="PANTHER" id="PTHR45648">
    <property type="entry name" value="GDSL LIPASE/ACYLHYDROLASE FAMILY PROTEIN (AFU_ORTHOLOGUE AFUA_4G14700)"/>
    <property type="match status" value="1"/>
</dbReference>
<name>A0A5C3QZK6_9AGAR</name>
<accession>A0A5C3QZK6</accession>
<dbReference type="Pfam" id="PF00734">
    <property type="entry name" value="CBM_1"/>
    <property type="match status" value="1"/>
</dbReference>
<dbReference type="CDD" id="cd01846">
    <property type="entry name" value="fatty_acyltransferase_like"/>
    <property type="match status" value="1"/>
</dbReference>
<evidence type="ECO:0000256" key="2">
    <source>
        <dbReference type="ARBA" id="ARBA00022801"/>
    </source>
</evidence>
<evidence type="ECO:0000256" key="1">
    <source>
        <dbReference type="ARBA" id="ARBA00022729"/>
    </source>
</evidence>
<organism evidence="5 6">
    <name type="scientific">Pterulicium gracile</name>
    <dbReference type="NCBI Taxonomy" id="1884261"/>
    <lineage>
        <taxon>Eukaryota</taxon>
        <taxon>Fungi</taxon>
        <taxon>Dikarya</taxon>
        <taxon>Basidiomycota</taxon>
        <taxon>Agaricomycotina</taxon>
        <taxon>Agaricomycetes</taxon>
        <taxon>Agaricomycetidae</taxon>
        <taxon>Agaricales</taxon>
        <taxon>Pleurotineae</taxon>
        <taxon>Pterulaceae</taxon>
        <taxon>Pterulicium</taxon>
    </lineage>
</organism>
<feature type="domain" description="CBM1" evidence="4">
    <location>
        <begin position="17"/>
        <end position="53"/>
    </location>
</feature>
<proteinExistence type="predicted"/>
<dbReference type="GO" id="GO:0005975">
    <property type="term" value="P:carbohydrate metabolic process"/>
    <property type="evidence" value="ECO:0007669"/>
    <property type="project" value="InterPro"/>
</dbReference>
<evidence type="ECO:0000313" key="5">
    <source>
        <dbReference type="EMBL" id="TFL03824.1"/>
    </source>
</evidence>
<evidence type="ECO:0000313" key="6">
    <source>
        <dbReference type="Proteomes" id="UP000305067"/>
    </source>
</evidence>
<dbReference type="InterPro" id="IPR001087">
    <property type="entry name" value="GDSL"/>
</dbReference>
<dbReference type="InterPro" id="IPR036514">
    <property type="entry name" value="SGNH_hydro_sf"/>
</dbReference>
<dbReference type="GO" id="GO:0030248">
    <property type="term" value="F:cellulose binding"/>
    <property type="evidence" value="ECO:0007669"/>
    <property type="project" value="InterPro"/>
</dbReference>
<dbReference type="SUPFAM" id="SSF57180">
    <property type="entry name" value="Cellulose-binding domain"/>
    <property type="match status" value="1"/>
</dbReference>
<dbReference type="PANTHER" id="PTHR45648:SF85">
    <property type="entry name" value="A, PUTATIVE (AFU_ORTHOLOGUE AFUA_2G10760)-RELATED"/>
    <property type="match status" value="1"/>
</dbReference>
<dbReference type="SUPFAM" id="SSF52266">
    <property type="entry name" value="SGNH hydrolase"/>
    <property type="match status" value="1"/>
</dbReference>
<dbReference type="InterPro" id="IPR051058">
    <property type="entry name" value="GDSL_Est/Lipase"/>
</dbReference>
<keyword evidence="2" id="KW-0378">Hydrolase</keyword>
<sequence length="348" mass="37284">MFKALVLIACASSFVAAQQAAWGQCGGQGWTGATTCVSGYTCKATNEWYSQCVPGTGPVPSSTTTTGPPPSPTGSTQANYWFSFGDSYTQTGFSPSGALPNAANPFGNPTYPGWTATGGPNWIDFMTVSQNRSLVFTYNYAYGGATIDAALVKPYTPTVLSLGDQVNQFLTTVANKPASTPWTSANALFSIWIGVNDLGNSWYEAGDRAAFSDVLLNAQFALVEKLYNVDARNFLFLNVPPTDRSPLLLGQDAYAQATLKAVINTHNSKLNAKIAAFKSSHTGVSTWTWDAHATFTKFLNSPSTYGFTSATAQGGTKDFWVDTLHTTSYANQLFAESIRKDALGNSRW</sequence>
<dbReference type="GO" id="GO:0005576">
    <property type="term" value="C:extracellular region"/>
    <property type="evidence" value="ECO:0007669"/>
    <property type="project" value="InterPro"/>
</dbReference>